<keyword evidence="5" id="KW-0520">NAD</keyword>
<dbReference type="Gene3D" id="3.30.470.30">
    <property type="entry name" value="DNA ligase/mRNA capping enzyme"/>
    <property type="match status" value="1"/>
</dbReference>
<comment type="caution">
    <text evidence="9">The sequence shown here is derived from an EMBL/GenBank/DDBJ whole genome shotgun (WGS) entry which is preliminary data.</text>
</comment>
<evidence type="ECO:0000313" key="9">
    <source>
        <dbReference type="EMBL" id="GAA1214853.1"/>
    </source>
</evidence>
<keyword evidence="6" id="KW-0234">DNA repair</keyword>
<evidence type="ECO:0000259" key="8">
    <source>
        <dbReference type="PROSITE" id="PS50172"/>
    </source>
</evidence>
<keyword evidence="2" id="KW-0436">Ligase</keyword>
<evidence type="ECO:0000256" key="3">
    <source>
        <dbReference type="ARBA" id="ARBA00022705"/>
    </source>
</evidence>
<dbReference type="Pfam" id="PF03120">
    <property type="entry name" value="OB_DNA_ligase"/>
    <property type="match status" value="1"/>
</dbReference>
<protein>
    <recommendedName>
        <fullName evidence="1">DNA ligase (NAD(+))</fullName>
        <ecNumber evidence="1">6.5.1.2</ecNumber>
    </recommendedName>
</protein>
<dbReference type="EMBL" id="BAAAKW010000025">
    <property type="protein sequence ID" value="GAA1214853.1"/>
    <property type="molecule type" value="Genomic_DNA"/>
</dbReference>
<gene>
    <name evidence="9" type="ORF">GCM10009655_12580</name>
</gene>
<reference evidence="9 10" key="1">
    <citation type="journal article" date="2019" name="Int. J. Syst. Evol. Microbiol.">
        <title>The Global Catalogue of Microorganisms (GCM) 10K type strain sequencing project: providing services to taxonomists for standard genome sequencing and annotation.</title>
        <authorList>
            <consortium name="The Broad Institute Genomics Platform"/>
            <consortium name="The Broad Institute Genome Sequencing Center for Infectious Disease"/>
            <person name="Wu L."/>
            <person name="Ma J."/>
        </authorList>
    </citation>
    <scope>NUCLEOTIDE SEQUENCE [LARGE SCALE GENOMIC DNA]</scope>
    <source>
        <strain evidence="9 10">JCM 12762</strain>
    </source>
</reference>
<sequence length="482" mass="51052">MLSHTAFVTLNAELDGKYSNERNAAAGILRRQSGTEARSLSLVIHDEGTMFESRLSELGFTTSRDHLHTRVLKSTSAQSTAKWIMAAVEQIDAGRHALDFDTDGAVIKVADRARREQLGESSSAPQWAIAFKFASEVKTTVLRDIQWQLGRTGKLTPVAIFDTTVLAGANVAQATLHNFKFIEDMGLAIGDEINVTRSGEVIPYVLGRTRGRDDLGTPIAAPTEWVARDGQTYGVERDDINLRVIGYLDPVTVIVYGIQTLGILGVSTSLVTKLVDAGTVSTLPDMLAVTAKDIIGLDRQGQKSADAAVKAIQDGLGGATVGKWFATIGLHGMGRTTGRVLEERFSTLDAIASATEGQVAGLEGFGTITTRDFLDARPRIQALADELRDGHGYVPGAAAPVEVVESQFTGLQVVVTGTFPTLSRSEAEAAVTRLGGVVRGSVSKSTDLVVAGESAGSKLVKAEAAGIRVMGADEFEGIAVNA</sequence>
<dbReference type="Pfam" id="PF00533">
    <property type="entry name" value="BRCT"/>
    <property type="match status" value="1"/>
</dbReference>
<feature type="domain" description="BRCT" evidence="8">
    <location>
        <begin position="403"/>
        <end position="470"/>
    </location>
</feature>
<evidence type="ECO:0000256" key="1">
    <source>
        <dbReference type="ARBA" id="ARBA00012722"/>
    </source>
</evidence>
<evidence type="ECO:0000256" key="6">
    <source>
        <dbReference type="ARBA" id="ARBA00023204"/>
    </source>
</evidence>
<accession>A0ABN1VMF9</accession>
<evidence type="ECO:0000256" key="5">
    <source>
        <dbReference type="ARBA" id="ARBA00023027"/>
    </source>
</evidence>
<dbReference type="Proteomes" id="UP001500943">
    <property type="component" value="Unassembled WGS sequence"/>
</dbReference>
<dbReference type="InterPro" id="IPR012340">
    <property type="entry name" value="NA-bd_OB-fold"/>
</dbReference>
<evidence type="ECO:0000256" key="4">
    <source>
        <dbReference type="ARBA" id="ARBA00022763"/>
    </source>
</evidence>
<dbReference type="InterPro" id="IPR004150">
    <property type="entry name" value="NAD_DNA_ligase_OB"/>
</dbReference>
<dbReference type="Gene3D" id="1.10.150.20">
    <property type="entry name" value="5' to 3' exonuclease, C-terminal subdomain"/>
    <property type="match status" value="2"/>
</dbReference>
<dbReference type="CDD" id="cd17748">
    <property type="entry name" value="BRCT_DNA_ligase_like"/>
    <property type="match status" value="1"/>
</dbReference>
<organism evidence="9 10">
    <name type="scientific">Rhodoglobus aureus</name>
    <dbReference type="NCBI Taxonomy" id="191497"/>
    <lineage>
        <taxon>Bacteria</taxon>
        <taxon>Bacillati</taxon>
        <taxon>Actinomycetota</taxon>
        <taxon>Actinomycetes</taxon>
        <taxon>Micrococcales</taxon>
        <taxon>Microbacteriaceae</taxon>
        <taxon>Rhodoglobus</taxon>
    </lineage>
</organism>
<comment type="catalytic activity">
    <reaction evidence="7">
        <text>NAD(+) + (deoxyribonucleotide)n-3'-hydroxyl + 5'-phospho-(deoxyribonucleotide)m = (deoxyribonucleotide)n+m + AMP + beta-nicotinamide D-nucleotide.</text>
        <dbReference type="EC" id="6.5.1.2"/>
    </reaction>
</comment>
<dbReference type="SUPFAM" id="SSF52113">
    <property type="entry name" value="BRCT domain"/>
    <property type="match status" value="1"/>
</dbReference>
<keyword evidence="3" id="KW-0235">DNA replication</keyword>
<dbReference type="InterPro" id="IPR013840">
    <property type="entry name" value="DNAligase_N"/>
</dbReference>
<evidence type="ECO:0000313" key="10">
    <source>
        <dbReference type="Proteomes" id="UP001500943"/>
    </source>
</evidence>
<dbReference type="SUPFAM" id="SSF50249">
    <property type="entry name" value="Nucleic acid-binding proteins"/>
    <property type="match status" value="1"/>
</dbReference>
<dbReference type="SMART" id="SM00292">
    <property type="entry name" value="BRCT"/>
    <property type="match status" value="1"/>
</dbReference>
<proteinExistence type="predicted"/>
<dbReference type="InterPro" id="IPR013839">
    <property type="entry name" value="DNAligase_adenylation"/>
</dbReference>
<dbReference type="Gene3D" id="3.40.50.10190">
    <property type="entry name" value="BRCT domain"/>
    <property type="match status" value="1"/>
</dbReference>
<evidence type="ECO:0000256" key="7">
    <source>
        <dbReference type="ARBA" id="ARBA00034005"/>
    </source>
</evidence>
<dbReference type="SMART" id="SM00532">
    <property type="entry name" value="LIGANc"/>
    <property type="match status" value="1"/>
</dbReference>
<dbReference type="SUPFAM" id="SSF56091">
    <property type="entry name" value="DNA ligase/mRNA capping enzyme, catalytic domain"/>
    <property type="match status" value="1"/>
</dbReference>
<dbReference type="PROSITE" id="PS50172">
    <property type="entry name" value="BRCT"/>
    <property type="match status" value="1"/>
</dbReference>
<keyword evidence="10" id="KW-1185">Reference proteome</keyword>
<evidence type="ECO:0000256" key="2">
    <source>
        <dbReference type="ARBA" id="ARBA00022598"/>
    </source>
</evidence>
<dbReference type="InterPro" id="IPR036420">
    <property type="entry name" value="BRCT_dom_sf"/>
</dbReference>
<dbReference type="SUPFAM" id="SSF47781">
    <property type="entry name" value="RuvA domain 2-like"/>
    <property type="match status" value="1"/>
</dbReference>
<keyword evidence="4" id="KW-0227">DNA damage</keyword>
<dbReference type="InterPro" id="IPR001357">
    <property type="entry name" value="BRCT_dom"/>
</dbReference>
<name>A0ABN1VMF9_9MICO</name>
<dbReference type="Gene3D" id="2.40.50.140">
    <property type="entry name" value="Nucleic acid-binding proteins"/>
    <property type="match status" value="1"/>
</dbReference>
<dbReference type="Pfam" id="PF01653">
    <property type="entry name" value="DNA_ligase_aden"/>
    <property type="match status" value="1"/>
</dbReference>
<dbReference type="InterPro" id="IPR010994">
    <property type="entry name" value="RuvA_2-like"/>
</dbReference>
<dbReference type="EC" id="6.5.1.2" evidence="1"/>